<name>A0ACB8YIQ7_ARCLA</name>
<protein>
    <submittedName>
        <fullName evidence="1">Uncharacterized protein</fullName>
    </submittedName>
</protein>
<sequence>MQHLRKVISGRVNVAVGEMVRQPLVLFTLQWLMSYLADCKLCENTFDDLSVSCEVMSVSFVDSLLLPCC</sequence>
<dbReference type="EMBL" id="CM042058">
    <property type="protein sequence ID" value="KAI3685370.1"/>
    <property type="molecule type" value="Genomic_DNA"/>
</dbReference>
<reference evidence="1 2" key="2">
    <citation type="journal article" date="2022" name="Mol. Ecol. Resour.">
        <title>The genomes of chicory, endive, great burdock and yacon provide insights into Asteraceae paleo-polyploidization history and plant inulin production.</title>
        <authorList>
            <person name="Fan W."/>
            <person name="Wang S."/>
            <person name="Wang H."/>
            <person name="Wang A."/>
            <person name="Jiang F."/>
            <person name="Liu H."/>
            <person name="Zhao H."/>
            <person name="Xu D."/>
            <person name="Zhang Y."/>
        </authorList>
    </citation>
    <scope>NUCLEOTIDE SEQUENCE [LARGE SCALE GENOMIC DNA]</scope>
    <source>
        <strain evidence="2">cv. Niubang</strain>
    </source>
</reference>
<comment type="caution">
    <text evidence="1">The sequence shown here is derived from an EMBL/GenBank/DDBJ whole genome shotgun (WGS) entry which is preliminary data.</text>
</comment>
<reference evidence="2" key="1">
    <citation type="journal article" date="2022" name="Mol. Ecol. Resour.">
        <title>The genomes of chicory, endive, great burdock and yacon provide insights into Asteraceae palaeo-polyploidization history and plant inulin production.</title>
        <authorList>
            <person name="Fan W."/>
            <person name="Wang S."/>
            <person name="Wang H."/>
            <person name="Wang A."/>
            <person name="Jiang F."/>
            <person name="Liu H."/>
            <person name="Zhao H."/>
            <person name="Xu D."/>
            <person name="Zhang Y."/>
        </authorList>
    </citation>
    <scope>NUCLEOTIDE SEQUENCE [LARGE SCALE GENOMIC DNA]</scope>
    <source>
        <strain evidence="2">cv. Niubang</strain>
    </source>
</reference>
<dbReference type="Proteomes" id="UP001055879">
    <property type="component" value="Linkage Group LG12"/>
</dbReference>
<accession>A0ACB8YIQ7</accession>
<evidence type="ECO:0000313" key="1">
    <source>
        <dbReference type="EMBL" id="KAI3685370.1"/>
    </source>
</evidence>
<proteinExistence type="predicted"/>
<organism evidence="1 2">
    <name type="scientific">Arctium lappa</name>
    <name type="common">Greater burdock</name>
    <name type="synonym">Lappa major</name>
    <dbReference type="NCBI Taxonomy" id="4217"/>
    <lineage>
        <taxon>Eukaryota</taxon>
        <taxon>Viridiplantae</taxon>
        <taxon>Streptophyta</taxon>
        <taxon>Embryophyta</taxon>
        <taxon>Tracheophyta</taxon>
        <taxon>Spermatophyta</taxon>
        <taxon>Magnoliopsida</taxon>
        <taxon>eudicotyledons</taxon>
        <taxon>Gunneridae</taxon>
        <taxon>Pentapetalae</taxon>
        <taxon>asterids</taxon>
        <taxon>campanulids</taxon>
        <taxon>Asterales</taxon>
        <taxon>Asteraceae</taxon>
        <taxon>Carduoideae</taxon>
        <taxon>Cardueae</taxon>
        <taxon>Arctiinae</taxon>
        <taxon>Arctium</taxon>
    </lineage>
</organism>
<gene>
    <name evidence="1" type="ORF">L6452_34612</name>
</gene>
<keyword evidence="2" id="KW-1185">Reference proteome</keyword>
<evidence type="ECO:0000313" key="2">
    <source>
        <dbReference type="Proteomes" id="UP001055879"/>
    </source>
</evidence>